<evidence type="ECO:0000313" key="8">
    <source>
        <dbReference type="Proteomes" id="UP001303046"/>
    </source>
</evidence>
<keyword evidence="5" id="KW-0325">Glycoprotein</keyword>
<keyword evidence="8" id="KW-1185">Reference proteome</keyword>
<keyword evidence="4 6" id="KW-0472">Membrane</keyword>
<proteinExistence type="predicted"/>
<dbReference type="InterPro" id="IPR003406">
    <property type="entry name" value="Glyco_trans_14"/>
</dbReference>
<evidence type="ECO:0000256" key="2">
    <source>
        <dbReference type="ARBA" id="ARBA00022676"/>
    </source>
</evidence>
<evidence type="ECO:0000256" key="3">
    <source>
        <dbReference type="ARBA" id="ARBA00022679"/>
    </source>
</evidence>
<keyword evidence="6" id="KW-1133">Transmembrane helix</keyword>
<feature type="transmembrane region" description="Helical" evidence="6">
    <location>
        <begin position="16"/>
        <end position="34"/>
    </location>
</feature>
<comment type="subcellular location">
    <subcellularLocation>
        <location evidence="1">Membrane</location>
        <topology evidence="1">Single-pass type II membrane protein</topology>
    </subcellularLocation>
</comment>
<dbReference type="Proteomes" id="UP001303046">
    <property type="component" value="Unassembled WGS sequence"/>
</dbReference>
<keyword evidence="3" id="KW-0808">Transferase</keyword>
<sequence length="523" mass="60419">MTSNATALIRFRARPYVLYSLIILVVIIPFVLYLDVISLTTLSSLFTIDASVWQPKAIDFPAQLIDKKPRKGEVSESPQFKCTFSEIPSVVSNILNSSLIRSNRKLVTIRYGAEERKQHEKPVKFLRRPETAHIECDRVLRDEKGYVETVAKNRTTLVVHDFDMTCAALRKRIFPPKRLRPLKFGIAFARIVYESYEFIEDELRSSYHQQNVFCYSIDIKASELFNSRIKMLEKCFPNVVVTTVSFDINSSGRFMNHAYYECLKLLVDFQGWGYVLLMQNYDVMIKTVYETVAILNTLEGANDVHIRPCEDYRWDHSAKWDARSLKLYRNETLATPKQLNATLTMARGAVHASLSRAAVEWMVNTVDLTVLLDQLNTGKHGIDEVLIPTLQVSEIFDMPGRFTAECVKKGHVIGFITRIEIWAYDKLTSMCGSKKFRHAVCIYGIEDLSWLSRHPKIIANKMMSNFDYSIVDCMHELIFNRTHLGQVNDALNLTIYEKQPYVRYHKNRIRPDPKFKLDCSFGI</sequence>
<organism evidence="7 8">
    <name type="scientific">Necator americanus</name>
    <name type="common">Human hookworm</name>
    <dbReference type="NCBI Taxonomy" id="51031"/>
    <lineage>
        <taxon>Eukaryota</taxon>
        <taxon>Metazoa</taxon>
        <taxon>Ecdysozoa</taxon>
        <taxon>Nematoda</taxon>
        <taxon>Chromadorea</taxon>
        <taxon>Rhabditida</taxon>
        <taxon>Rhabditina</taxon>
        <taxon>Rhabditomorpha</taxon>
        <taxon>Strongyloidea</taxon>
        <taxon>Ancylostomatidae</taxon>
        <taxon>Bunostominae</taxon>
        <taxon>Necator</taxon>
    </lineage>
</organism>
<dbReference type="PANTHER" id="PTHR46671">
    <property type="entry name" value="PROTEIN CBG11221"/>
    <property type="match status" value="1"/>
</dbReference>
<evidence type="ECO:0000256" key="6">
    <source>
        <dbReference type="SAM" id="Phobius"/>
    </source>
</evidence>
<evidence type="ECO:0000256" key="5">
    <source>
        <dbReference type="ARBA" id="ARBA00023180"/>
    </source>
</evidence>
<evidence type="ECO:0000256" key="1">
    <source>
        <dbReference type="ARBA" id="ARBA00004606"/>
    </source>
</evidence>
<accession>A0ABR1C0G7</accession>
<gene>
    <name evidence="7" type="primary">Necator_chrII.g4228</name>
    <name evidence="7" type="ORF">RB195_016436</name>
</gene>
<dbReference type="PANTHER" id="PTHR46671:SF7">
    <property type="entry name" value="CORE-2_I-BRANCHING ENZYME"/>
    <property type="match status" value="1"/>
</dbReference>
<name>A0ABR1C0G7_NECAM</name>
<keyword evidence="6" id="KW-0812">Transmembrane</keyword>
<dbReference type="Pfam" id="PF02485">
    <property type="entry name" value="Branch"/>
    <property type="match status" value="1"/>
</dbReference>
<evidence type="ECO:0000313" key="7">
    <source>
        <dbReference type="EMBL" id="KAK6732062.1"/>
    </source>
</evidence>
<dbReference type="EMBL" id="JAVFWL010000002">
    <property type="protein sequence ID" value="KAK6732062.1"/>
    <property type="molecule type" value="Genomic_DNA"/>
</dbReference>
<keyword evidence="2" id="KW-0328">Glycosyltransferase</keyword>
<evidence type="ECO:0008006" key="9">
    <source>
        <dbReference type="Google" id="ProtNLM"/>
    </source>
</evidence>
<reference evidence="7 8" key="1">
    <citation type="submission" date="2023-08" db="EMBL/GenBank/DDBJ databases">
        <title>A Necator americanus chromosomal reference genome.</title>
        <authorList>
            <person name="Ilik V."/>
            <person name="Petrzelkova K.J."/>
            <person name="Pardy F."/>
            <person name="Fuh T."/>
            <person name="Niatou-Singa F.S."/>
            <person name="Gouil Q."/>
            <person name="Baker L."/>
            <person name="Ritchie M.E."/>
            <person name="Jex A.R."/>
            <person name="Gazzola D."/>
            <person name="Li H."/>
            <person name="Toshio Fujiwara R."/>
            <person name="Zhan B."/>
            <person name="Aroian R.V."/>
            <person name="Pafco B."/>
            <person name="Schwarz E.M."/>
        </authorList>
    </citation>
    <scope>NUCLEOTIDE SEQUENCE [LARGE SCALE GENOMIC DNA]</scope>
    <source>
        <strain evidence="7 8">Aroian</strain>
        <tissue evidence="7">Whole animal</tissue>
    </source>
</reference>
<comment type="caution">
    <text evidence="7">The sequence shown here is derived from an EMBL/GenBank/DDBJ whole genome shotgun (WGS) entry which is preliminary data.</text>
</comment>
<protein>
    <recommendedName>
        <fullName evidence="9">Core-2/I-Branching enzyme</fullName>
    </recommendedName>
</protein>
<evidence type="ECO:0000256" key="4">
    <source>
        <dbReference type="ARBA" id="ARBA00023136"/>
    </source>
</evidence>